<dbReference type="GO" id="GO:0009245">
    <property type="term" value="P:lipid A biosynthetic process"/>
    <property type="evidence" value="ECO:0007669"/>
    <property type="project" value="UniProtKB-UniRule"/>
</dbReference>
<dbReference type="InterPro" id="IPR010137">
    <property type="entry name" value="Lipid_A_LpxA"/>
</dbReference>
<dbReference type="GO" id="GO:0016020">
    <property type="term" value="C:membrane"/>
    <property type="evidence" value="ECO:0007669"/>
    <property type="project" value="GOC"/>
</dbReference>
<dbReference type="PANTHER" id="PTHR43480:SF1">
    <property type="entry name" value="ACYL-[ACYL-CARRIER-PROTEIN]--UDP-N-ACETYLGLUCOSAMINE O-ACYLTRANSFERASE, MITOCHONDRIAL-RELATED"/>
    <property type="match status" value="1"/>
</dbReference>
<dbReference type="EC" id="2.3.1.129" evidence="8"/>
<keyword evidence="7 8" id="KW-0012">Acyltransferase</keyword>
<keyword evidence="2 8" id="KW-0444">Lipid biosynthesis</keyword>
<protein>
    <recommendedName>
        <fullName evidence="8">Acyl-[acyl-carrier-protein]--UDP-N-acetylglucosamine O-acyltransferase</fullName>
        <shortName evidence="8">UDP-N-acetylglucosamine acyltransferase</shortName>
        <ecNumber evidence="8">2.3.1.129</ecNumber>
    </recommendedName>
</protein>
<keyword evidence="1 8" id="KW-0963">Cytoplasm</keyword>
<dbReference type="NCBIfam" id="NF003657">
    <property type="entry name" value="PRK05289.1"/>
    <property type="match status" value="1"/>
</dbReference>
<dbReference type="PIRSF" id="PIRSF000456">
    <property type="entry name" value="UDP-GlcNAc_acltr"/>
    <property type="match status" value="1"/>
</dbReference>
<dbReference type="InterPro" id="IPR001451">
    <property type="entry name" value="Hexapep"/>
</dbReference>
<accession>A0A0N0E7P0</accession>
<sequence length="277" mass="29054">MNNTAVEIHPTAFVEDGAELAAGVKVGPFCHIGADAKLHENVALISHVSVIGHTTIGAGTKIFPQAVIGSDAQNTAYKGEETTLVVGKNVVIREGVTMNRGTGDSRGTTIVGDNCMFLAYSHVAHDSILGEHVTFANNVMIGGHCTIGDRVIIGGGAGVHQFCTVGHHAFIGGVSAVVNDVIPYGMVVGSRAFLAGLNLVGMKRSGMARDEINAVRGAYKKLFAEGTGTLRENATALLAEYSESEAVKDMLGFILADSKRKFITPITGRKAREHEGI</sequence>
<name>A0A0N0E7P0_9HYPH</name>
<organism evidence="10 11">
    <name type="scientific">Ahrensia marina</name>
    <dbReference type="NCBI Taxonomy" id="1514904"/>
    <lineage>
        <taxon>Bacteria</taxon>
        <taxon>Pseudomonadati</taxon>
        <taxon>Pseudomonadota</taxon>
        <taxon>Alphaproteobacteria</taxon>
        <taxon>Hyphomicrobiales</taxon>
        <taxon>Ahrensiaceae</taxon>
        <taxon>Ahrensia</taxon>
    </lineage>
</organism>
<dbReference type="UniPathway" id="UPA00359">
    <property type="reaction ID" value="UER00477"/>
</dbReference>
<dbReference type="EMBL" id="JXMU01000011">
    <property type="protein sequence ID" value="KPB01408.1"/>
    <property type="molecule type" value="Genomic_DNA"/>
</dbReference>
<dbReference type="HAMAP" id="MF_00387">
    <property type="entry name" value="LpxA"/>
    <property type="match status" value="1"/>
</dbReference>
<dbReference type="GO" id="GO:0008780">
    <property type="term" value="F:acyl-[acyl-carrier-protein]-UDP-N-acetylglucosamine O-acyltransferase activity"/>
    <property type="evidence" value="ECO:0007669"/>
    <property type="project" value="UniProtKB-UniRule"/>
</dbReference>
<dbReference type="InterPro" id="IPR029098">
    <property type="entry name" value="Acetyltransf_C"/>
</dbReference>
<evidence type="ECO:0000256" key="5">
    <source>
        <dbReference type="ARBA" id="ARBA00022737"/>
    </source>
</evidence>
<dbReference type="PATRIC" id="fig|1514904.3.peg.669"/>
<dbReference type="InterPro" id="IPR018357">
    <property type="entry name" value="Hexapep_transf_CS"/>
</dbReference>
<dbReference type="Gene3D" id="1.20.1180.10">
    <property type="entry name" value="Udp N-acetylglucosamine O-acyltransferase, C-terminal domain"/>
    <property type="match status" value="1"/>
</dbReference>
<keyword evidence="6 8" id="KW-0443">Lipid metabolism</keyword>
<comment type="similarity">
    <text evidence="8">Belongs to the transferase hexapeptide repeat family. LpxA subfamily.</text>
</comment>
<proteinExistence type="inferred from homology"/>
<evidence type="ECO:0000256" key="8">
    <source>
        <dbReference type="HAMAP-Rule" id="MF_00387"/>
    </source>
</evidence>
<evidence type="ECO:0000313" key="10">
    <source>
        <dbReference type="EMBL" id="KPB01408.1"/>
    </source>
</evidence>
<comment type="function">
    <text evidence="8">Involved in the biosynthesis of lipid A, a phosphorylated glycolipid that anchors the lipopolysaccharide to the outer membrane of the cell.</text>
</comment>
<comment type="subunit">
    <text evidence="8">Homotrimer.</text>
</comment>
<keyword evidence="11" id="KW-1185">Reference proteome</keyword>
<dbReference type="PANTHER" id="PTHR43480">
    <property type="entry name" value="ACYL-[ACYL-CARRIER-PROTEIN]--UDP-N-ACETYLGLUCOSAMINE O-ACYLTRANSFERASE"/>
    <property type="match status" value="1"/>
</dbReference>
<gene>
    <name evidence="8" type="primary">lpxA</name>
    <name evidence="10" type="ORF">SU32_09205</name>
</gene>
<dbReference type="InterPro" id="IPR011004">
    <property type="entry name" value="Trimer_LpxA-like_sf"/>
</dbReference>
<evidence type="ECO:0000259" key="9">
    <source>
        <dbReference type="Pfam" id="PF13720"/>
    </source>
</evidence>
<evidence type="ECO:0000256" key="2">
    <source>
        <dbReference type="ARBA" id="ARBA00022516"/>
    </source>
</evidence>
<feature type="domain" description="UDP N-acetylglucosamine O-acyltransferase C-terminal" evidence="9">
    <location>
        <begin position="180"/>
        <end position="261"/>
    </location>
</feature>
<keyword evidence="5 8" id="KW-0677">Repeat</keyword>
<dbReference type="RefSeq" id="WP_053999053.1">
    <property type="nucleotide sequence ID" value="NZ_JXMU01000011.1"/>
</dbReference>
<comment type="caution">
    <text evidence="10">The sequence shown here is derived from an EMBL/GenBank/DDBJ whole genome shotgun (WGS) entry which is preliminary data.</text>
</comment>
<dbReference type="Pfam" id="PF00132">
    <property type="entry name" value="Hexapep"/>
    <property type="match status" value="1"/>
</dbReference>
<evidence type="ECO:0000313" key="11">
    <source>
        <dbReference type="Proteomes" id="UP000038011"/>
    </source>
</evidence>
<dbReference type="SUPFAM" id="SSF51161">
    <property type="entry name" value="Trimeric LpxA-like enzymes"/>
    <property type="match status" value="1"/>
</dbReference>
<keyword evidence="3 8" id="KW-0441">Lipid A biosynthesis</keyword>
<dbReference type="InterPro" id="IPR037157">
    <property type="entry name" value="Acetyltransf_C_sf"/>
</dbReference>
<reference evidence="10 11" key="1">
    <citation type="submission" date="2015-01" db="EMBL/GenBank/DDBJ databases">
        <title>Ahrensia donghaiensis sp. nov., a novel dimethylsulphoniopropionate-cleavage bacterium isolated from seawater and emended descriptions of the genus Ahrensia and Ahrensia kielensis.</title>
        <authorList>
            <person name="Liu J."/>
        </authorList>
    </citation>
    <scope>NUCLEOTIDE SEQUENCE [LARGE SCALE GENOMIC DNA]</scope>
    <source>
        <strain evidence="10 11">LZD062</strain>
    </source>
</reference>
<evidence type="ECO:0000256" key="7">
    <source>
        <dbReference type="ARBA" id="ARBA00023315"/>
    </source>
</evidence>
<evidence type="ECO:0000256" key="6">
    <source>
        <dbReference type="ARBA" id="ARBA00023098"/>
    </source>
</evidence>
<dbReference type="OrthoDB" id="9807278at2"/>
<dbReference type="Proteomes" id="UP000038011">
    <property type="component" value="Unassembled WGS sequence"/>
</dbReference>
<dbReference type="AlphaFoldDB" id="A0A0N0E7P0"/>
<dbReference type="Gene3D" id="2.160.10.10">
    <property type="entry name" value="Hexapeptide repeat proteins"/>
    <property type="match status" value="1"/>
</dbReference>
<dbReference type="PROSITE" id="PS00101">
    <property type="entry name" value="HEXAPEP_TRANSFERASES"/>
    <property type="match status" value="1"/>
</dbReference>
<dbReference type="STRING" id="1514904.SU32_09205"/>
<comment type="pathway">
    <text evidence="8">Glycolipid biosynthesis; lipid IV(A) biosynthesis; lipid IV(A) from (3R)-3-hydroxytetradecanoyl-[acyl-carrier-protein] and UDP-N-acetyl-alpha-D-glucosamine: step 1/6.</text>
</comment>
<dbReference type="CDD" id="cd03351">
    <property type="entry name" value="LbH_UDP-GlcNAc_AT"/>
    <property type="match status" value="1"/>
</dbReference>
<evidence type="ECO:0000256" key="4">
    <source>
        <dbReference type="ARBA" id="ARBA00022679"/>
    </source>
</evidence>
<evidence type="ECO:0000256" key="1">
    <source>
        <dbReference type="ARBA" id="ARBA00022490"/>
    </source>
</evidence>
<dbReference type="Pfam" id="PF13720">
    <property type="entry name" value="Acetyltransf_11"/>
    <property type="match status" value="1"/>
</dbReference>
<dbReference type="NCBIfam" id="TIGR01852">
    <property type="entry name" value="lipid_A_lpxA"/>
    <property type="match status" value="1"/>
</dbReference>
<evidence type="ECO:0000256" key="3">
    <source>
        <dbReference type="ARBA" id="ARBA00022556"/>
    </source>
</evidence>
<dbReference type="GO" id="GO:0005737">
    <property type="term" value="C:cytoplasm"/>
    <property type="evidence" value="ECO:0007669"/>
    <property type="project" value="UniProtKB-SubCell"/>
</dbReference>
<keyword evidence="4 8" id="KW-0808">Transferase</keyword>
<comment type="catalytic activity">
    <reaction evidence="8">
        <text>a (3R)-hydroxyacyl-[ACP] + UDP-N-acetyl-alpha-D-glucosamine = a UDP-3-O-[(3R)-3-hydroxyacyl]-N-acetyl-alpha-D-glucosamine + holo-[ACP]</text>
        <dbReference type="Rhea" id="RHEA:67812"/>
        <dbReference type="Rhea" id="RHEA-COMP:9685"/>
        <dbReference type="Rhea" id="RHEA-COMP:9945"/>
        <dbReference type="ChEBI" id="CHEBI:57705"/>
        <dbReference type="ChEBI" id="CHEBI:64479"/>
        <dbReference type="ChEBI" id="CHEBI:78827"/>
        <dbReference type="ChEBI" id="CHEBI:173225"/>
        <dbReference type="EC" id="2.3.1.129"/>
    </reaction>
</comment>
<comment type="subcellular location">
    <subcellularLocation>
        <location evidence="8">Cytoplasm</location>
    </subcellularLocation>
</comment>